<dbReference type="Pfam" id="PF01103">
    <property type="entry name" value="Omp85"/>
    <property type="match status" value="1"/>
</dbReference>
<feature type="domain" description="POTRA" evidence="9">
    <location>
        <begin position="251"/>
        <end position="327"/>
    </location>
</feature>
<gene>
    <name evidence="10" type="primary">bamA</name>
    <name evidence="10" type="ORF">ENW73_01145</name>
</gene>
<proteinExistence type="predicted"/>
<dbReference type="PANTHER" id="PTHR12815">
    <property type="entry name" value="SORTING AND ASSEMBLY MACHINERY SAMM50 PROTEIN FAMILY MEMBER"/>
    <property type="match status" value="1"/>
</dbReference>
<dbReference type="InterPro" id="IPR000184">
    <property type="entry name" value="Bac_surfAg_D15"/>
</dbReference>
<dbReference type="InterPro" id="IPR039910">
    <property type="entry name" value="D15-like"/>
</dbReference>
<dbReference type="Gene3D" id="3.10.20.310">
    <property type="entry name" value="membrane protein fhac"/>
    <property type="match status" value="5"/>
</dbReference>
<keyword evidence="7" id="KW-0998">Cell outer membrane</keyword>
<dbReference type="Pfam" id="PF07244">
    <property type="entry name" value="POTRA"/>
    <property type="match status" value="4"/>
</dbReference>
<dbReference type="InterPro" id="IPR010827">
    <property type="entry name" value="BamA/TamA_POTRA"/>
</dbReference>
<feature type="domain" description="POTRA" evidence="9">
    <location>
        <begin position="166"/>
        <end position="246"/>
    </location>
</feature>
<dbReference type="EMBL" id="DTLI01000026">
    <property type="protein sequence ID" value="HHS51460.1"/>
    <property type="molecule type" value="Genomic_DNA"/>
</dbReference>
<evidence type="ECO:0000256" key="1">
    <source>
        <dbReference type="ARBA" id="ARBA00004370"/>
    </source>
</evidence>
<keyword evidence="5" id="KW-0677">Repeat</keyword>
<sequence>MFLSIIFTLFFSNPVIIGLEATTQTTDSLLVINQSGLKLGDELTQSDIPNAIRRIYGLGLFSSVAVDTTLIGDGVKLKFIVTEYPRLKKIEFSGNRKIRSKELKDQLNAKEGEILSEKKIFDWQVKIQDHYKEKGYILAKISPNLSPPDSNHQVNLVFQIEEGARIRIRQIEIEGNQAFPDHRIKRCMTNRQRNWLRKGDFKEEEFKKDLDKIVDFYKENGYLDAKVTDYNLKYEQGWLHITIEVAEGKKYYFGNITFEGESLLTREKLVRALRIKTGKVYNTKKATQTLSELYSLYSEEGYIYVVISPVEVMRGDTVDINYKIIEGNPAKIRLVKIQGNERTNEKVIRREITSLPGSIFKRSEVIRSQRNIFNLGFFDDVGLDYEPVNDSGDIDLTYKVKEKTAFGTVGAGVSYSATDKLTGYVELSQPNMFGRGQKVYLKLEKGGRKTNAEFGFTEPYLFDLPLSAGFDLFYLTRTYDYYDKQEMGAGVSLSRPLPIDYSRGYLSFRISDAYIPKTSISSNYSPSGIYNVFLDTVHKTAFVPTFRFTRDSRDYIFNAISGSSVAYTVNLSVGDIRFHRHIIDASFYYPLFWKFGLMFRTRFGLINPFRWRDTIPVYERFYAGGTGEDGIRGYPDRTIGVKEGGYTIGGKTISLFALEYKLRLSHQVAFITFFDAGNAWESFTNFNLSDLKRGAGIGVRLEIPMLGLLGFDFGYGFDYEKIIDGKPVRYGQWQPHFQIGRTF</sequence>
<dbReference type="PIRSF" id="PIRSF006076">
    <property type="entry name" value="OM_assembly_OMP85"/>
    <property type="match status" value="1"/>
</dbReference>
<evidence type="ECO:0000256" key="3">
    <source>
        <dbReference type="ARBA" id="ARBA00022692"/>
    </source>
</evidence>
<dbReference type="InterPro" id="IPR023707">
    <property type="entry name" value="OM_assembly_BamA"/>
</dbReference>
<evidence type="ECO:0000256" key="6">
    <source>
        <dbReference type="ARBA" id="ARBA00023136"/>
    </source>
</evidence>
<dbReference type="GO" id="GO:0071709">
    <property type="term" value="P:membrane assembly"/>
    <property type="evidence" value="ECO:0007669"/>
    <property type="project" value="InterPro"/>
</dbReference>
<keyword evidence="3" id="KW-0812">Transmembrane</keyword>
<evidence type="ECO:0000256" key="4">
    <source>
        <dbReference type="ARBA" id="ARBA00022729"/>
    </source>
</evidence>
<dbReference type="GO" id="GO:0009279">
    <property type="term" value="C:cell outer membrane"/>
    <property type="evidence" value="ECO:0007669"/>
    <property type="project" value="UniProtKB-UniRule"/>
</dbReference>
<accession>A0A7C6EC05</accession>
<evidence type="ECO:0000256" key="8">
    <source>
        <dbReference type="NCBIfam" id="TIGR03303"/>
    </source>
</evidence>
<feature type="domain" description="POTRA" evidence="9">
    <location>
        <begin position="9"/>
        <end position="84"/>
    </location>
</feature>
<evidence type="ECO:0000256" key="5">
    <source>
        <dbReference type="ARBA" id="ARBA00022737"/>
    </source>
</evidence>
<dbReference type="AlphaFoldDB" id="A0A7C6EC05"/>
<dbReference type="PANTHER" id="PTHR12815:SF47">
    <property type="entry name" value="TRANSLOCATION AND ASSEMBLY MODULE SUBUNIT TAMA"/>
    <property type="match status" value="1"/>
</dbReference>
<dbReference type="PROSITE" id="PS51779">
    <property type="entry name" value="POTRA"/>
    <property type="match status" value="5"/>
</dbReference>
<evidence type="ECO:0000313" key="10">
    <source>
        <dbReference type="EMBL" id="HHS51460.1"/>
    </source>
</evidence>
<keyword evidence="2" id="KW-1134">Transmembrane beta strand</keyword>
<dbReference type="InterPro" id="IPR034746">
    <property type="entry name" value="POTRA"/>
</dbReference>
<evidence type="ECO:0000256" key="2">
    <source>
        <dbReference type="ARBA" id="ARBA00022452"/>
    </source>
</evidence>
<comment type="subcellular location">
    <subcellularLocation>
        <location evidence="1">Membrane</location>
    </subcellularLocation>
</comment>
<dbReference type="Gene3D" id="2.40.160.50">
    <property type="entry name" value="membrane protein fhac: a member of the omp85/tpsb transporter family"/>
    <property type="match status" value="1"/>
</dbReference>
<dbReference type="NCBIfam" id="TIGR03303">
    <property type="entry name" value="OM_YaeT"/>
    <property type="match status" value="1"/>
</dbReference>
<protein>
    <recommendedName>
        <fullName evidence="8">Outer membrane protein assembly factor BamA</fullName>
    </recommendedName>
</protein>
<evidence type="ECO:0000256" key="7">
    <source>
        <dbReference type="ARBA" id="ARBA00023237"/>
    </source>
</evidence>
<keyword evidence="6" id="KW-0472">Membrane</keyword>
<feature type="domain" description="POTRA" evidence="9">
    <location>
        <begin position="85"/>
        <end position="163"/>
    </location>
</feature>
<comment type="caution">
    <text evidence="10">The sequence shown here is derived from an EMBL/GenBank/DDBJ whole genome shotgun (WGS) entry which is preliminary data.</text>
</comment>
<reference evidence="10" key="1">
    <citation type="journal article" date="2020" name="mSystems">
        <title>Genome- and Community-Level Interaction Insights into Carbon Utilization and Element Cycling Functions of Hydrothermarchaeota in Hydrothermal Sediment.</title>
        <authorList>
            <person name="Zhou Z."/>
            <person name="Liu Y."/>
            <person name="Xu W."/>
            <person name="Pan J."/>
            <person name="Luo Z.H."/>
            <person name="Li M."/>
        </authorList>
    </citation>
    <scope>NUCLEOTIDE SEQUENCE [LARGE SCALE GENOMIC DNA]</scope>
    <source>
        <strain evidence="10">SpSt-876</strain>
    </source>
</reference>
<evidence type="ECO:0000259" key="9">
    <source>
        <dbReference type="PROSITE" id="PS51779"/>
    </source>
</evidence>
<keyword evidence="4" id="KW-0732">Signal</keyword>
<feature type="domain" description="POTRA" evidence="9">
    <location>
        <begin position="330"/>
        <end position="403"/>
    </location>
</feature>
<name>A0A7C6EC05_UNCW3</name>
<organism evidence="10">
    <name type="scientific">candidate division WOR-3 bacterium</name>
    <dbReference type="NCBI Taxonomy" id="2052148"/>
    <lineage>
        <taxon>Bacteria</taxon>
        <taxon>Bacteria division WOR-3</taxon>
    </lineage>
</organism>